<evidence type="ECO:0000313" key="2">
    <source>
        <dbReference type="Proteomes" id="UP001586593"/>
    </source>
</evidence>
<evidence type="ECO:0000313" key="1">
    <source>
        <dbReference type="EMBL" id="KAL1840402.1"/>
    </source>
</evidence>
<organism evidence="1 2">
    <name type="scientific">Phialemonium thermophilum</name>
    <dbReference type="NCBI Taxonomy" id="223376"/>
    <lineage>
        <taxon>Eukaryota</taxon>
        <taxon>Fungi</taxon>
        <taxon>Dikarya</taxon>
        <taxon>Ascomycota</taxon>
        <taxon>Pezizomycotina</taxon>
        <taxon>Sordariomycetes</taxon>
        <taxon>Sordariomycetidae</taxon>
        <taxon>Cephalothecales</taxon>
        <taxon>Cephalothecaceae</taxon>
        <taxon>Phialemonium</taxon>
    </lineage>
</organism>
<reference evidence="1 2" key="1">
    <citation type="journal article" date="2024" name="Commun. Biol.">
        <title>Comparative genomic analysis of thermophilic fungi reveals convergent evolutionary adaptations and gene losses.</title>
        <authorList>
            <person name="Steindorff A.S."/>
            <person name="Aguilar-Pontes M.V."/>
            <person name="Robinson A.J."/>
            <person name="Andreopoulos B."/>
            <person name="LaButti K."/>
            <person name="Kuo A."/>
            <person name="Mondo S."/>
            <person name="Riley R."/>
            <person name="Otillar R."/>
            <person name="Haridas S."/>
            <person name="Lipzen A."/>
            <person name="Grimwood J."/>
            <person name="Schmutz J."/>
            <person name="Clum A."/>
            <person name="Reid I.D."/>
            <person name="Moisan M.C."/>
            <person name="Butler G."/>
            <person name="Nguyen T.T.M."/>
            <person name="Dewar K."/>
            <person name="Conant G."/>
            <person name="Drula E."/>
            <person name="Henrissat B."/>
            <person name="Hansel C."/>
            <person name="Singer S."/>
            <person name="Hutchinson M.I."/>
            <person name="de Vries R.P."/>
            <person name="Natvig D.O."/>
            <person name="Powell A.J."/>
            <person name="Tsang A."/>
            <person name="Grigoriev I.V."/>
        </authorList>
    </citation>
    <scope>NUCLEOTIDE SEQUENCE [LARGE SCALE GENOMIC DNA]</scope>
    <source>
        <strain evidence="1 2">ATCC 24622</strain>
    </source>
</reference>
<keyword evidence="2" id="KW-1185">Reference proteome</keyword>
<protein>
    <recommendedName>
        <fullName evidence="3">Transposase</fullName>
    </recommendedName>
</protein>
<accession>A0ABR3VF23</accession>
<sequence length="71" mass="8090">MAASRDRSLAEFLQPFHVDAHLVRRLSRELAATFRHLSAESLDQFLPTPISESILRHVASKSRGRYLAIDM</sequence>
<gene>
    <name evidence="1" type="ORF">VTK73DRAFT_3774</name>
</gene>
<proteinExistence type="predicted"/>
<comment type="caution">
    <text evidence="1">The sequence shown here is derived from an EMBL/GenBank/DDBJ whole genome shotgun (WGS) entry which is preliminary data.</text>
</comment>
<dbReference type="EMBL" id="JAZHXJ010002211">
    <property type="protein sequence ID" value="KAL1840402.1"/>
    <property type="molecule type" value="Genomic_DNA"/>
</dbReference>
<name>A0ABR3VF23_9PEZI</name>
<dbReference type="Proteomes" id="UP001586593">
    <property type="component" value="Unassembled WGS sequence"/>
</dbReference>
<evidence type="ECO:0008006" key="3">
    <source>
        <dbReference type="Google" id="ProtNLM"/>
    </source>
</evidence>